<dbReference type="Proteomes" id="UP000886100">
    <property type="component" value="Unassembled WGS sequence"/>
</dbReference>
<dbReference type="InterPro" id="IPR023405">
    <property type="entry name" value="Topo_IA_core_domain"/>
</dbReference>
<dbReference type="GO" id="GO:0003677">
    <property type="term" value="F:DNA binding"/>
    <property type="evidence" value="ECO:0007669"/>
    <property type="project" value="UniProtKB-KW"/>
</dbReference>
<dbReference type="InterPro" id="IPR013825">
    <property type="entry name" value="Topo_IA_cen_sub2"/>
</dbReference>
<dbReference type="InterPro" id="IPR013826">
    <property type="entry name" value="Topo_IA_cen_sub3"/>
</dbReference>
<dbReference type="PRINTS" id="PR00417">
    <property type="entry name" value="PRTPISMRASEI"/>
</dbReference>
<dbReference type="PROSITE" id="PS52039">
    <property type="entry name" value="TOPO_IA_2"/>
    <property type="match status" value="1"/>
</dbReference>
<comment type="caution">
    <text evidence="5">The sequence shown here is derived from an EMBL/GenBank/DDBJ whole genome shotgun (WGS) entry which is preliminary data.</text>
</comment>
<feature type="non-terminal residue" evidence="5">
    <location>
        <position position="1"/>
    </location>
</feature>
<feature type="domain" description="Topo IA-type catalytic" evidence="4">
    <location>
        <begin position="1"/>
        <end position="233"/>
    </location>
</feature>
<dbReference type="PANTHER" id="PTHR42785:SF1">
    <property type="entry name" value="DNA TOPOISOMERASE"/>
    <property type="match status" value="1"/>
</dbReference>
<keyword evidence="3" id="KW-0413">Isomerase</keyword>
<dbReference type="SMART" id="SM00437">
    <property type="entry name" value="TOP1Ac"/>
    <property type="match status" value="1"/>
</dbReference>
<dbReference type="InterPro" id="IPR013497">
    <property type="entry name" value="Topo_IA_cen"/>
</dbReference>
<dbReference type="SUPFAM" id="SSF56712">
    <property type="entry name" value="Prokaryotic type I DNA topoisomerase"/>
    <property type="match status" value="1"/>
</dbReference>
<dbReference type="GO" id="GO:0005694">
    <property type="term" value="C:chromosome"/>
    <property type="evidence" value="ECO:0007669"/>
    <property type="project" value="InterPro"/>
</dbReference>
<keyword evidence="1" id="KW-0799">Topoisomerase</keyword>
<dbReference type="SUPFAM" id="SSF57783">
    <property type="entry name" value="Zinc beta-ribbon"/>
    <property type="match status" value="2"/>
</dbReference>
<dbReference type="InterPro" id="IPR013498">
    <property type="entry name" value="Topo_IA_Znf"/>
</dbReference>
<name>A0A7C5IXZ7_9GAMM</name>
<dbReference type="Gene3D" id="1.10.460.10">
    <property type="entry name" value="Topoisomerase I, domain 2"/>
    <property type="match status" value="1"/>
</dbReference>
<evidence type="ECO:0000259" key="4">
    <source>
        <dbReference type="PROSITE" id="PS52039"/>
    </source>
</evidence>
<dbReference type="InterPro" id="IPR003602">
    <property type="entry name" value="Topo_IA_DNA-bd_dom"/>
</dbReference>
<proteinExistence type="predicted"/>
<evidence type="ECO:0000256" key="2">
    <source>
        <dbReference type="ARBA" id="ARBA00023125"/>
    </source>
</evidence>
<dbReference type="Gene3D" id="2.70.20.10">
    <property type="entry name" value="Topoisomerase I, domain 3"/>
    <property type="match status" value="1"/>
</dbReference>
<gene>
    <name evidence="5" type="ORF">ENJ98_00180</name>
</gene>
<dbReference type="GO" id="GO:0003917">
    <property type="term" value="F:DNA topoisomerase type I (single strand cut, ATP-independent) activity"/>
    <property type="evidence" value="ECO:0007669"/>
    <property type="project" value="InterPro"/>
</dbReference>
<dbReference type="InterPro" id="IPR000380">
    <property type="entry name" value="Topo_IA"/>
</dbReference>
<evidence type="ECO:0000256" key="3">
    <source>
        <dbReference type="ARBA" id="ARBA00023235"/>
    </source>
</evidence>
<keyword evidence="2" id="KW-0238">DNA-binding</keyword>
<dbReference type="Gene3D" id="3.30.65.10">
    <property type="entry name" value="Bacterial Topoisomerase I, domain 1"/>
    <property type="match status" value="3"/>
</dbReference>
<dbReference type="Pfam" id="PF01396">
    <property type="entry name" value="Zn_ribbon_Top1"/>
    <property type="match status" value="3"/>
</dbReference>
<dbReference type="EMBL" id="DROM01000013">
    <property type="protein sequence ID" value="HHH12631.1"/>
    <property type="molecule type" value="Genomic_DNA"/>
</dbReference>
<dbReference type="PANTHER" id="PTHR42785">
    <property type="entry name" value="DNA TOPOISOMERASE, TYPE IA, CORE"/>
    <property type="match status" value="1"/>
</dbReference>
<reference evidence="5" key="1">
    <citation type="journal article" date="2020" name="mSystems">
        <title>Genome- and Community-Level Interaction Insights into Carbon Utilization and Element Cycling Functions of Hydrothermarchaeota in Hydrothermal Sediment.</title>
        <authorList>
            <person name="Zhou Z."/>
            <person name="Liu Y."/>
            <person name="Xu W."/>
            <person name="Pan J."/>
            <person name="Luo Z.H."/>
            <person name="Li M."/>
        </authorList>
    </citation>
    <scope>NUCLEOTIDE SEQUENCE [LARGE SCALE GENOMIC DNA]</scope>
    <source>
        <strain evidence="5">HyVt-535</strain>
    </source>
</reference>
<accession>A0A7C5IXZ7</accession>
<dbReference type="Gene3D" id="1.10.290.10">
    <property type="entry name" value="Topoisomerase I, domain 4"/>
    <property type="match status" value="1"/>
</dbReference>
<dbReference type="GO" id="GO:0006265">
    <property type="term" value="P:DNA topological change"/>
    <property type="evidence" value="ECO:0007669"/>
    <property type="project" value="InterPro"/>
</dbReference>
<dbReference type="InterPro" id="IPR013824">
    <property type="entry name" value="Topo_IA_cen_sub1"/>
</dbReference>
<dbReference type="CDD" id="cd00186">
    <property type="entry name" value="TOP1Ac"/>
    <property type="match status" value="1"/>
</dbReference>
<dbReference type="Pfam" id="PF01131">
    <property type="entry name" value="Topoisom_bac"/>
    <property type="match status" value="1"/>
</dbReference>
<evidence type="ECO:0000313" key="5">
    <source>
        <dbReference type="EMBL" id="HHH12631.1"/>
    </source>
</evidence>
<dbReference type="AlphaFoldDB" id="A0A7C5IXZ7"/>
<protein>
    <submittedName>
        <fullName evidence="5">DNA topoisomerase I</fullName>
    </submittedName>
</protein>
<sequence length="429" mass="48827">RVFKTKSKNAQEAHEAIRPTSIRRHPKEIAQYLTPEQAKLYELIWKRTLASQMVHATLNTVTADLAADSEENLFRATGSTVVNPGFMAVYQEGQDDAKRAKEAEEKMLPPLAEGEEVALVAIHPEQHFTEPPPRYSEASLVKALEEHGIGRPSTYASIISTLQDRGYAELEKKRFHPTDVGRVVNKFLTDYFTRYVDYDFTAKLEDELDAVSRGEEEWVPLLRRFWKPFKEQVDHTQENVKRSDVTQEKLDEKCPKCGQPLSIRLGRHGRFIGCTGYPECDYTRDLNQDKAEAEAPQEVGRDCPECGSPLVFKRGRYGKFIGCSAYPKCRYIEPLEKPKDTGVPCPKCGEGTLMQRKSRRGKIFYSCSTYPKCEYAVWNEPVNEPCPRCGWPVLTIKTTKKRGTEKVCPQPECSFAEPYEEPSKVEAAE</sequence>
<evidence type="ECO:0000256" key="1">
    <source>
        <dbReference type="ARBA" id="ARBA00023029"/>
    </source>
</evidence>
<organism evidence="5">
    <name type="scientific">Thiolapillus brandeum</name>
    <dbReference type="NCBI Taxonomy" id="1076588"/>
    <lineage>
        <taxon>Bacteria</taxon>
        <taxon>Pseudomonadati</taxon>
        <taxon>Pseudomonadota</taxon>
        <taxon>Gammaproteobacteria</taxon>
        <taxon>Chromatiales</taxon>
        <taxon>Sedimenticolaceae</taxon>
        <taxon>Thiolapillus</taxon>
    </lineage>
</organism>